<gene>
    <name evidence="2" type="ORF">PV08_02402</name>
</gene>
<dbReference type="PROSITE" id="PS51402">
    <property type="entry name" value="CATALASE_3"/>
    <property type="match status" value="1"/>
</dbReference>
<dbReference type="HOGENOM" id="CLU_045961_0_0_1"/>
<dbReference type="OrthoDB" id="6880011at2759"/>
<organism evidence="2 3">
    <name type="scientific">Exophiala spinifera</name>
    <dbReference type="NCBI Taxonomy" id="91928"/>
    <lineage>
        <taxon>Eukaryota</taxon>
        <taxon>Fungi</taxon>
        <taxon>Dikarya</taxon>
        <taxon>Ascomycota</taxon>
        <taxon>Pezizomycotina</taxon>
        <taxon>Eurotiomycetes</taxon>
        <taxon>Chaetothyriomycetidae</taxon>
        <taxon>Chaetothyriales</taxon>
        <taxon>Herpotrichiellaceae</taxon>
        <taxon>Exophiala</taxon>
    </lineage>
</organism>
<dbReference type="STRING" id="91928.A0A0D2C3C7"/>
<dbReference type="SMART" id="SM01060">
    <property type="entry name" value="Catalase"/>
    <property type="match status" value="1"/>
</dbReference>
<evidence type="ECO:0000259" key="1">
    <source>
        <dbReference type="SMART" id="SM01060"/>
    </source>
</evidence>
<sequence>MPLSTNEKTNETAATLVKTLQGAFHTPPGYRPAHARGILLTGTFTPTPEAGSLSKAVHFTQPSTPVLVRFSNSTGLPQIPDNANDANPRGMAVRFTLPEVNGRRQHTDIITHSTPFFPVRTGEGFLELLGAIGASSAPDAPKSPSPIEAFLAKTPSAKAFVEAPKPTPASFATENYFGVNAFKLVSADGKATFVRYRITADAGAAHLSDDEAKAKDPAFLHNEIQTRIIDGGASFTLSAQVANEGDTTDDATVRWPEEGHELVKLGSIKLEAIADDNDEKQRTIIYDPVPRVEGVEASDDPLIDMRASIYLVSGRERRAAGPHH</sequence>
<dbReference type="Pfam" id="PF00199">
    <property type="entry name" value="Catalase"/>
    <property type="match status" value="1"/>
</dbReference>
<dbReference type="AlphaFoldDB" id="A0A0D2C3C7"/>
<dbReference type="PANTHER" id="PTHR11465:SF62">
    <property type="entry name" value="CATALASE T"/>
    <property type="match status" value="1"/>
</dbReference>
<dbReference type="InterPro" id="IPR024168">
    <property type="entry name" value="Catalase_SrpA-type_pred"/>
</dbReference>
<protein>
    <recommendedName>
        <fullName evidence="1">Catalase core domain-containing protein</fullName>
    </recommendedName>
</protein>
<reference evidence="2 3" key="1">
    <citation type="submission" date="2015-01" db="EMBL/GenBank/DDBJ databases">
        <title>The Genome Sequence of Exophiala spinifera CBS89968.</title>
        <authorList>
            <consortium name="The Broad Institute Genomics Platform"/>
            <person name="Cuomo C."/>
            <person name="de Hoog S."/>
            <person name="Gorbushina A."/>
            <person name="Stielow B."/>
            <person name="Teixiera M."/>
            <person name="Abouelleil A."/>
            <person name="Chapman S.B."/>
            <person name="Priest M."/>
            <person name="Young S.K."/>
            <person name="Wortman J."/>
            <person name="Nusbaum C."/>
            <person name="Birren B."/>
        </authorList>
    </citation>
    <scope>NUCLEOTIDE SEQUENCE [LARGE SCALE GENOMIC DNA]</scope>
    <source>
        <strain evidence="2 3">CBS 89968</strain>
    </source>
</reference>
<feature type="domain" description="Catalase core" evidence="1">
    <location>
        <begin position="9"/>
        <end position="323"/>
    </location>
</feature>
<accession>A0A0D2C3C7</accession>
<dbReference type="GO" id="GO:0042542">
    <property type="term" value="P:response to hydrogen peroxide"/>
    <property type="evidence" value="ECO:0007669"/>
    <property type="project" value="TreeGrafter"/>
</dbReference>
<name>A0A0D2C3C7_9EURO</name>
<dbReference type="GO" id="GO:0005739">
    <property type="term" value="C:mitochondrion"/>
    <property type="evidence" value="ECO:0007669"/>
    <property type="project" value="TreeGrafter"/>
</dbReference>
<dbReference type="PANTHER" id="PTHR11465">
    <property type="entry name" value="CATALASE"/>
    <property type="match status" value="1"/>
</dbReference>
<dbReference type="EMBL" id="KN847493">
    <property type="protein sequence ID" value="KIW18114.1"/>
    <property type="molecule type" value="Genomic_DNA"/>
</dbReference>
<dbReference type="PIRSF" id="PIRSF000296">
    <property type="entry name" value="SrpA"/>
    <property type="match status" value="1"/>
</dbReference>
<evidence type="ECO:0000313" key="3">
    <source>
        <dbReference type="Proteomes" id="UP000053328"/>
    </source>
</evidence>
<dbReference type="GO" id="GO:0004096">
    <property type="term" value="F:catalase activity"/>
    <property type="evidence" value="ECO:0007669"/>
    <property type="project" value="InterPro"/>
</dbReference>
<dbReference type="RefSeq" id="XP_016238330.1">
    <property type="nucleotide sequence ID" value="XM_016376760.1"/>
</dbReference>
<dbReference type="Gene3D" id="1.20.1280.120">
    <property type="match status" value="1"/>
</dbReference>
<dbReference type="GO" id="GO:0020037">
    <property type="term" value="F:heme binding"/>
    <property type="evidence" value="ECO:0007669"/>
    <property type="project" value="InterPro"/>
</dbReference>
<dbReference type="GO" id="GO:0042744">
    <property type="term" value="P:hydrogen peroxide catabolic process"/>
    <property type="evidence" value="ECO:0007669"/>
    <property type="project" value="TreeGrafter"/>
</dbReference>
<proteinExistence type="predicted"/>
<dbReference type="InterPro" id="IPR018028">
    <property type="entry name" value="Catalase"/>
</dbReference>
<dbReference type="GO" id="GO:0005777">
    <property type="term" value="C:peroxisome"/>
    <property type="evidence" value="ECO:0007669"/>
    <property type="project" value="TreeGrafter"/>
</dbReference>
<dbReference type="GeneID" id="27329485"/>
<dbReference type="Proteomes" id="UP000053328">
    <property type="component" value="Unassembled WGS sequence"/>
</dbReference>
<dbReference type="InterPro" id="IPR020835">
    <property type="entry name" value="Catalase_sf"/>
</dbReference>
<evidence type="ECO:0000313" key="2">
    <source>
        <dbReference type="EMBL" id="KIW18114.1"/>
    </source>
</evidence>
<dbReference type="InterPro" id="IPR011614">
    <property type="entry name" value="Catalase_core"/>
</dbReference>
<keyword evidence="3" id="KW-1185">Reference proteome</keyword>
<dbReference type="Gene3D" id="2.40.180.10">
    <property type="entry name" value="Catalase core domain"/>
    <property type="match status" value="1"/>
</dbReference>
<dbReference type="VEuPathDB" id="FungiDB:PV08_02402"/>
<dbReference type="SUPFAM" id="SSF56634">
    <property type="entry name" value="Heme-dependent catalase-like"/>
    <property type="match status" value="1"/>
</dbReference>
<dbReference type="CDD" id="cd08153">
    <property type="entry name" value="srpA_like"/>
    <property type="match status" value="1"/>
</dbReference>